<dbReference type="RefSeq" id="WP_005287114.1">
    <property type="nucleotide sequence ID" value="NZ_CM000961.1"/>
</dbReference>
<evidence type="ECO:0000313" key="9">
    <source>
        <dbReference type="EMBL" id="EFK55133.1"/>
    </source>
</evidence>
<evidence type="ECO:0000256" key="6">
    <source>
        <dbReference type="SAM" id="MobiDB-lite"/>
    </source>
</evidence>
<dbReference type="InterPro" id="IPR013766">
    <property type="entry name" value="Thioredoxin_domain"/>
</dbReference>
<dbReference type="Pfam" id="PF13462">
    <property type="entry name" value="Thioredoxin_4"/>
    <property type="match status" value="1"/>
</dbReference>
<evidence type="ECO:0000256" key="3">
    <source>
        <dbReference type="ARBA" id="ARBA00023002"/>
    </source>
</evidence>
<keyword evidence="2" id="KW-0732">Signal</keyword>
<proteinExistence type="inferred from homology"/>
<name>D7WBA2_9CORY</name>
<feature type="compositionally biased region" description="Gly residues" evidence="6">
    <location>
        <begin position="58"/>
        <end position="72"/>
    </location>
</feature>
<evidence type="ECO:0000256" key="5">
    <source>
        <dbReference type="ARBA" id="ARBA00023284"/>
    </source>
</evidence>
<keyword evidence="5" id="KW-0676">Redox-active center</keyword>
<sequence length="308" mass="32737">MSSSKDESEKSTTKIPPLMWAFTLVLAVGSGVGGYIIGEREGQQNAVDQIAEQIGADGTDGAGGAGAAGDGSGEAEEPQVKEVPENVEPGTDFSPAKKQDNGYYDATIHGPGSPVTSPEEIANTARRDPADPMSQGALDAPVVIAEFTDWECPYCIRHAAETEQELIDEYVDAGLVRIEWNDMPTQGPNSVAAAKAGRAAAEQGMFTEYKKAYMAEAAERGGHPGFSIDDYVRFAGTAGVPDLAKFREDAESDKYDEALEKSLEYAQELGITGTPGFVVNTEFIGGALPVQEFRYVINGELKKVADKN</sequence>
<evidence type="ECO:0000313" key="10">
    <source>
        <dbReference type="Proteomes" id="UP000004208"/>
    </source>
</evidence>
<keyword evidence="7" id="KW-0472">Membrane</keyword>
<comment type="caution">
    <text evidence="9">The sequence shown here is derived from an EMBL/GenBank/DDBJ whole genome shotgun (WGS) entry which is preliminary data.</text>
</comment>
<dbReference type="PANTHER" id="PTHR13887:SF14">
    <property type="entry name" value="DISULFIDE BOND FORMATION PROTEIN D"/>
    <property type="match status" value="1"/>
</dbReference>
<evidence type="ECO:0000256" key="4">
    <source>
        <dbReference type="ARBA" id="ARBA00023157"/>
    </source>
</evidence>
<feature type="region of interest" description="Disordered" evidence="6">
    <location>
        <begin position="48"/>
        <end position="119"/>
    </location>
</feature>
<evidence type="ECO:0000256" key="1">
    <source>
        <dbReference type="ARBA" id="ARBA00005791"/>
    </source>
</evidence>
<dbReference type="SUPFAM" id="SSF52833">
    <property type="entry name" value="Thioredoxin-like"/>
    <property type="match status" value="1"/>
</dbReference>
<dbReference type="AlphaFoldDB" id="D7WBA2"/>
<dbReference type="Gene3D" id="3.40.30.10">
    <property type="entry name" value="Glutaredoxin"/>
    <property type="match status" value="1"/>
</dbReference>
<keyword evidence="7" id="KW-1133">Transmembrane helix</keyword>
<evidence type="ECO:0000259" key="8">
    <source>
        <dbReference type="PROSITE" id="PS51352"/>
    </source>
</evidence>
<dbReference type="InterPro" id="IPR036249">
    <property type="entry name" value="Thioredoxin-like_sf"/>
</dbReference>
<dbReference type="HOGENOM" id="CLU_000288_47_1_11"/>
<keyword evidence="3" id="KW-0560">Oxidoreductase</keyword>
<gene>
    <name evidence="9" type="ORF">HMPREF0291_10391</name>
</gene>
<comment type="similarity">
    <text evidence="1">Belongs to the thioredoxin family. DsbA subfamily.</text>
</comment>
<dbReference type="STRING" id="585529.HMPREF0291_10391"/>
<protein>
    <submittedName>
        <fullName evidence="9">DsbA-like protein</fullName>
    </submittedName>
</protein>
<dbReference type="PANTHER" id="PTHR13887">
    <property type="entry name" value="GLUTATHIONE S-TRANSFERASE KAPPA"/>
    <property type="match status" value="1"/>
</dbReference>
<dbReference type="eggNOG" id="COG1651">
    <property type="taxonomic scope" value="Bacteria"/>
</dbReference>
<keyword evidence="7" id="KW-0812">Transmembrane</keyword>
<feature type="transmembrane region" description="Helical" evidence="7">
    <location>
        <begin position="20"/>
        <end position="38"/>
    </location>
</feature>
<evidence type="ECO:0000256" key="7">
    <source>
        <dbReference type="SAM" id="Phobius"/>
    </source>
</evidence>
<organism evidence="9 10">
    <name type="scientific">Corynebacterium genitalium ATCC 33030</name>
    <dbReference type="NCBI Taxonomy" id="585529"/>
    <lineage>
        <taxon>Bacteria</taxon>
        <taxon>Bacillati</taxon>
        <taxon>Actinomycetota</taxon>
        <taxon>Actinomycetes</taxon>
        <taxon>Mycobacteriales</taxon>
        <taxon>Corynebacteriaceae</taxon>
        <taxon>Corynebacterium</taxon>
    </lineage>
</organism>
<dbReference type="GO" id="GO:0016491">
    <property type="term" value="F:oxidoreductase activity"/>
    <property type="evidence" value="ECO:0007669"/>
    <property type="project" value="UniProtKB-KW"/>
</dbReference>
<dbReference type="PROSITE" id="PS51352">
    <property type="entry name" value="THIOREDOXIN_2"/>
    <property type="match status" value="1"/>
</dbReference>
<dbReference type="InterPro" id="IPR012336">
    <property type="entry name" value="Thioredoxin-like_fold"/>
</dbReference>
<dbReference type="Proteomes" id="UP000004208">
    <property type="component" value="Unassembled WGS sequence"/>
</dbReference>
<reference evidence="9" key="1">
    <citation type="submission" date="2010-06" db="EMBL/GenBank/DDBJ databases">
        <authorList>
            <person name="Muzny D."/>
            <person name="Qin X."/>
            <person name="Buhay C."/>
            <person name="Dugan-Rocha S."/>
            <person name="Ding Y."/>
            <person name="Chen G."/>
            <person name="Hawes A."/>
            <person name="Holder M."/>
            <person name="Jhangiani S."/>
            <person name="Johnson A."/>
            <person name="Khan Z."/>
            <person name="Li Z."/>
            <person name="Liu W."/>
            <person name="Liu X."/>
            <person name="Perez L."/>
            <person name="Shen H."/>
            <person name="Wang Q."/>
            <person name="Watt J."/>
            <person name="Xi L."/>
            <person name="Xin Y."/>
            <person name="Zhou J."/>
            <person name="Deng J."/>
            <person name="Jiang H."/>
            <person name="Liu Y."/>
            <person name="Qu J."/>
            <person name="Song X.-Z."/>
            <person name="Zhang L."/>
            <person name="Villasana D."/>
            <person name="Johnson A."/>
            <person name="Liu J."/>
            <person name="Liyanage D."/>
            <person name="Lorensuhewa L."/>
            <person name="Robinson T."/>
            <person name="Song A."/>
            <person name="Song B.-B."/>
            <person name="Dinh H."/>
            <person name="Thornton R."/>
            <person name="Coyle M."/>
            <person name="Francisco L."/>
            <person name="Jackson L."/>
            <person name="Javaid M."/>
            <person name="Korchina V."/>
            <person name="Kovar C."/>
            <person name="Mata R."/>
            <person name="Mathew T."/>
            <person name="Ngo R."/>
            <person name="Nguyen L."/>
            <person name="Nguyen N."/>
            <person name="Okwuonu G."/>
            <person name="Ongeri F."/>
            <person name="Pham C."/>
            <person name="Simmons D."/>
            <person name="Wilczek-Boney K."/>
            <person name="Hale W."/>
            <person name="Jakkamsetti A."/>
            <person name="Pham P."/>
            <person name="Ruth R."/>
            <person name="San Lucas F."/>
            <person name="Warren J."/>
            <person name="Zhang J."/>
            <person name="Zhao Z."/>
            <person name="Zhou C."/>
            <person name="Zhu D."/>
            <person name="Lee S."/>
            <person name="Bess C."/>
            <person name="Blankenburg K."/>
            <person name="Forbes L."/>
            <person name="Fu Q."/>
            <person name="Gubbala S."/>
            <person name="Hirani K."/>
            <person name="Jayaseelan J.C."/>
            <person name="Lara F."/>
            <person name="Munidasa M."/>
            <person name="Palculict T."/>
            <person name="Patil S."/>
            <person name="Pu L.-L."/>
            <person name="Saada N."/>
            <person name="Tang L."/>
            <person name="Weissenberger G."/>
            <person name="Zhu Y."/>
            <person name="Hemphill L."/>
            <person name="Shang Y."/>
            <person name="Youmans B."/>
            <person name="Ayvaz T."/>
            <person name="Ross M."/>
            <person name="Santibanez J."/>
            <person name="Aqrawi P."/>
            <person name="Gross S."/>
            <person name="Joshi V."/>
            <person name="Fowler G."/>
            <person name="Nazareth L."/>
            <person name="Reid J."/>
            <person name="Worley K."/>
            <person name="Petrosino J."/>
            <person name="Highlander S."/>
            <person name="Gibbs R."/>
        </authorList>
    </citation>
    <scope>NUCLEOTIDE SEQUENCE [LARGE SCALE GENOMIC DNA]</scope>
    <source>
        <strain evidence="9">ATCC 33030</strain>
    </source>
</reference>
<feature type="domain" description="Thioredoxin" evidence="8">
    <location>
        <begin position="87"/>
        <end position="302"/>
    </location>
</feature>
<dbReference type="EMBL" id="ACLJ02000001">
    <property type="protein sequence ID" value="EFK55133.1"/>
    <property type="molecule type" value="Genomic_DNA"/>
</dbReference>
<keyword evidence="4" id="KW-1015">Disulfide bond</keyword>
<evidence type="ECO:0000256" key="2">
    <source>
        <dbReference type="ARBA" id="ARBA00022729"/>
    </source>
</evidence>
<accession>D7WBA2</accession>
<keyword evidence="10" id="KW-1185">Reference proteome</keyword>
<dbReference type="OrthoDB" id="117402at2"/>